<sequence length="76" mass="9066">MYTAITERFLFIYTRIRSRYLSLPNCISNHDVESTSPEIHYILCLSYGSTHFRFEAEKLQRDAWRCCEVVLLTLED</sequence>
<evidence type="ECO:0000313" key="2">
    <source>
        <dbReference type="Proteomes" id="UP001054945"/>
    </source>
</evidence>
<name>A0AAV4QKW6_CAEEX</name>
<protein>
    <submittedName>
        <fullName evidence="1">Uncharacterized protein</fullName>
    </submittedName>
</protein>
<keyword evidence="2" id="KW-1185">Reference proteome</keyword>
<accession>A0AAV4QKW6</accession>
<evidence type="ECO:0000313" key="1">
    <source>
        <dbReference type="EMBL" id="GIY08058.1"/>
    </source>
</evidence>
<dbReference type="Proteomes" id="UP001054945">
    <property type="component" value="Unassembled WGS sequence"/>
</dbReference>
<comment type="caution">
    <text evidence="1">The sequence shown here is derived from an EMBL/GenBank/DDBJ whole genome shotgun (WGS) entry which is preliminary data.</text>
</comment>
<proteinExistence type="predicted"/>
<organism evidence="1 2">
    <name type="scientific">Caerostris extrusa</name>
    <name type="common">Bark spider</name>
    <name type="synonym">Caerostris bankana</name>
    <dbReference type="NCBI Taxonomy" id="172846"/>
    <lineage>
        <taxon>Eukaryota</taxon>
        <taxon>Metazoa</taxon>
        <taxon>Ecdysozoa</taxon>
        <taxon>Arthropoda</taxon>
        <taxon>Chelicerata</taxon>
        <taxon>Arachnida</taxon>
        <taxon>Araneae</taxon>
        <taxon>Araneomorphae</taxon>
        <taxon>Entelegynae</taxon>
        <taxon>Araneoidea</taxon>
        <taxon>Araneidae</taxon>
        <taxon>Caerostris</taxon>
    </lineage>
</organism>
<dbReference type="AlphaFoldDB" id="A0AAV4QKW6"/>
<gene>
    <name evidence="1" type="ORF">CEXT_78021</name>
</gene>
<reference evidence="1 2" key="1">
    <citation type="submission" date="2021-06" db="EMBL/GenBank/DDBJ databases">
        <title>Caerostris extrusa draft genome.</title>
        <authorList>
            <person name="Kono N."/>
            <person name="Arakawa K."/>
        </authorList>
    </citation>
    <scope>NUCLEOTIDE SEQUENCE [LARGE SCALE GENOMIC DNA]</scope>
</reference>
<dbReference type="EMBL" id="BPLR01006193">
    <property type="protein sequence ID" value="GIY08058.1"/>
    <property type="molecule type" value="Genomic_DNA"/>
</dbReference>